<reference evidence="1" key="1">
    <citation type="submission" date="2021-04" db="EMBL/GenBank/DDBJ databases">
        <title>Draft genomes of 20 S. canis strains.</title>
        <authorList>
            <person name="Pagnossin D."/>
            <person name="Weir W."/>
            <person name="Smith A."/>
            <person name="Ure R."/>
            <person name="Oravcova K."/>
        </authorList>
    </citation>
    <scope>NUCLEOTIDE SEQUENCE</scope>
    <source>
        <strain evidence="1">284</strain>
    </source>
</reference>
<evidence type="ECO:0000313" key="2">
    <source>
        <dbReference type="Proteomes" id="UP001186118"/>
    </source>
</evidence>
<accession>A0AAE4TPA3</accession>
<dbReference type="AlphaFoldDB" id="A0AAE4TPA3"/>
<gene>
    <name evidence="1" type="ORF">KB584_04345</name>
</gene>
<protein>
    <submittedName>
        <fullName evidence="1">Phage tail protein</fullName>
    </submittedName>
</protein>
<dbReference type="EMBL" id="JAGQEX010000007">
    <property type="protein sequence ID" value="MDV5976695.1"/>
    <property type="molecule type" value="Genomic_DNA"/>
</dbReference>
<evidence type="ECO:0000313" key="1">
    <source>
        <dbReference type="EMBL" id="MDV5976695.1"/>
    </source>
</evidence>
<dbReference type="Proteomes" id="UP001186118">
    <property type="component" value="Unassembled WGS sequence"/>
</dbReference>
<name>A0AAE4TPA3_STRCB</name>
<proteinExistence type="predicted"/>
<organism evidence="1 2">
    <name type="scientific">Streptococcus canis</name>
    <dbReference type="NCBI Taxonomy" id="1329"/>
    <lineage>
        <taxon>Bacteria</taxon>
        <taxon>Bacillati</taxon>
        <taxon>Bacillota</taxon>
        <taxon>Bacilli</taxon>
        <taxon>Lactobacillales</taxon>
        <taxon>Streptococcaceae</taxon>
        <taxon>Streptococcus</taxon>
    </lineage>
</organism>
<comment type="caution">
    <text evidence="1">The sequence shown here is derived from an EMBL/GenBank/DDBJ whole genome shotgun (WGS) entry which is preliminary data.</text>
</comment>
<sequence>MTFDPTQQFDAYEITNGQFRKRTKGQLGEAKKLGCTGEISVEAETHKVTKKCEGKVAREVTIIDKLNITFKGHMPVDMLRESFGLTNADLKEGIYGYGRKSIGAEGSLTFDVFDLGREVKKLIAFPNVAFVDGLKFALSNGGEEIAEVEMNLSGMFDENDFCYYETFEDDLKDESVKTGWSKTFEPKLVKKVAEL</sequence>
<dbReference type="RefSeq" id="WP_003057267.1">
    <property type="nucleotide sequence ID" value="NZ_JAGQEX010000007.1"/>
</dbReference>